<sequence length="66" mass="7520">GIYGESLTLSPQCELHTLCYFVLNREELLRCRSSILFKVKQGFTVINSVINPKHFLARKLLLLLAA</sequence>
<dbReference type="EMBL" id="HACA01001652">
    <property type="protein sequence ID" value="CDW19013.1"/>
    <property type="molecule type" value="Transcribed_RNA"/>
</dbReference>
<organism evidence="1">
    <name type="scientific">Lepeophtheirus salmonis</name>
    <name type="common">Salmon louse</name>
    <name type="synonym">Caligus salmonis</name>
    <dbReference type="NCBI Taxonomy" id="72036"/>
    <lineage>
        <taxon>Eukaryota</taxon>
        <taxon>Metazoa</taxon>
        <taxon>Ecdysozoa</taxon>
        <taxon>Arthropoda</taxon>
        <taxon>Crustacea</taxon>
        <taxon>Multicrustacea</taxon>
        <taxon>Hexanauplia</taxon>
        <taxon>Copepoda</taxon>
        <taxon>Siphonostomatoida</taxon>
        <taxon>Caligidae</taxon>
        <taxon>Lepeophtheirus</taxon>
    </lineage>
</organism>
<reference evidence="1" key="1">
    <citation type="submission" date="2014-05" db="EMBL/GenBank/DDBJ databases">
        <authorList>
            <person name="Chronopoulou M."/>
        </authorList>
    </citation>
    <scope>NUCLEOTIDE SEQUENCE</scope>
    <source>
        <tissue evidence="1">Whole organism</tissue>
    </source>
</reference>
<name>A0A0K2SZ37_LEPSM</name>
<protein>
    <submittedName>
        <fullName evidence="1">Uncharacterized protein</fullName>
    </submittedName>
</protein>
<feature type="non-terminal residue" evidence="1">
    <location>
        <position position="1"/>
    </location>
</feature>
<proteinExistence type="predicted"/>
<accession>A0A0K2SZ37</accession>
<evidence type="ECO:0000313" key="1">
    <source>
        <dbReference type="EMBL" id="CDW19013.1"/>
    </source>
</evidence>
<dbReference type="AlphaFoldDB" id="A0A0K2SZ37"/>